<feature type="compositionally biased region" description="Low complexity" evidence="1">
    <location>
        <begin position="168"/>
        <end position="181"/>
    </location>
</feature>
<feature type="domain" description="MINDY deubiquitinase" evidence="2">
    <location>
        <begin position="63"/>
        <end position="280"/>
    </location>
</feature>
<dbReference type="GO" id="GO:0016807">
    <property type="term" value="F:cysteine-type carboxypeptidase activity"/>
    <property type="evidence" value="ECO:0007669"/>
    <property type="project" value="TreeGrafter"/>
</dbReference>
<feature type="region of interest" description="Disordered" evidence="1">
    <location>
        <begin position="345"/>
        <end position="373"/>
    </location>
</feature>
<gene>
    <name evidence="3" type="ORF">H1R20_g2982</name>
</gene>
<proteinExistence type="predicted"/>
<sequence>MSTSEAQASTVQDSVAEVWYLKDVKYGLKDNKQTFKVITQNFNGPCSFIAICASLSSWPTGGQGMDLNPVFTSPTAFRPGGAGGGELKLFQQVGIKLVHGWLVDPDSQESKALDRAPDYDSAASLIAEVDHLTNGRFVLPEEENPFVTAAEAAGSSSRSAEPIQPVASSSSSTPPVSSSLSQDQQDKIADAIAVRDFLDHTQSQLTYHGLFQLASTLESNELVALFRNSHLSVLLKVDEPEGAALYTLVTDQVFLREPSVVWEKLEDVDGGWSTFVDSHFLRANPAGGDFAGQTAEDALMAMEMLEQQNRVEAGIEPSDQALARQLQAEEEYLARREQEAYLRRQQRLQEAKSSGKHKKEKPEKKKSKDCIVM</sequence>
<dbReference type="AlphaFoldDB" id="A0A9W8JG60"/>
<dbReference type="Pfam" id="PF04424">
    <property type="entry name" value="MINDY_DUB"/>
    <property type="match status" value="1"/>
</dbReference>
<organism evidence="3 4">
    <name type="scientific">Candolleomyces eurysporus</name>
    <dbReference type="NCBI Taxonomy" id="2828524"/>
    <lineage>
        <taxon>Eukaryota</taxon>
        <taxon>Fungi</taxon>
        <taxon>Dikarya</taxon>
        <taxon>Basidiomycota</taxon>
        <taxon>Agaricomycotina</taxon>
        <taxon>Agaricomycetes</taxon>
        <taxon>Agaricomycetidae</taxon>
        <taxon>Agaricales</taxon>
        <taxon>Agaricineae</taxon>
        <taxon>Psathyrellaceae</taxon>
        <taxon>Candolleomyces</taxon>
    </lineage>
</organism>
<evidence type="ECO:0000259" key="2">
    <source>
        <dbReference type="Pfam" id="PF04424"/>
    </source>
</evidence>
<dbReference type="PANTHER" id="PTHR18063">
    <property type="entry name" value="NF-E2 INDUCIBLE PROTEIN"/>
    <property type="match status" value="1"/>
</dbReference>
<comment type="caution">
    <text evidence="3">The sequence shown here is derived from an EMBL/GenBank/DDBJ whole genome shotgun (WGS) entry which is preliminary data.</text>
</comment>
<name>A0A9W8JG60_9AGAR</name>
<evidence type="ECO:0000256" key="1">
    <source>
        <dbReference type="SAM" id="MobiDB-lite"/>
    </source>
</evidence>
<feature type="compositionally biased region" description="Basic and acidic residues" evidence="1">
    <location>
        <begin position="360"/>
        <end position="373"/>
    </location>
</feature>
<evidence type="ECO:0000313" key="4">
    <source>
        <dbReference type="Proteomes" id="UP001140091"/>
    </source>
</evidence>
<protein>
    <recommendedName>
        <fullName evidence="2">MINDY deubiquitinase domain-containing protein</fullName>
    </recommendedName>
</protein>
<evidence type="ECO:0000313" key="3">
    <source>
        <dbReference type="EMBL" id="KAJ2934080.1"/>
    </source>
</evidence>
<feature type="compositionally biased region" description="Low complexity" evidence="1">
    <location>
        <begin position="149"/>
        <end position="161"/>
    </location>
</feature>
<dbReference type="GO" id="GO:0071944">
    <property type="term" value="C:cell periphery"/>
    <property type="evidence" value="ECO:0007669"/>
    <property type="project" value="TreeGrafter"/>
</dbReference>
<feature type="region of interest" description="Disordered" evidence="1">
    <location>
        <begin position="149"/>
        <end position="182"/>
    </location>
</feature>
<dbReference type="GO" id="GO:1990380">
    <property type="term" value="F:K48-linked deubiquitinase activity"/>
    <property type="evidence" value="ECO:0007669"/>
    <property type="project" value="InterPro"/>
</dbReference>
<dbReference type="EMBL" id="JANBPK010000726">
    <property type="protein sequence ID" value="KAJ2934080.1"/>
    <property type="molecule type" value="Genomic_DNA"/>
</dbReference>
<dbReference type="Proteomes" id="UP001140091">
    <property type="component" value="Unassembled WGS sequence"/>
</dbReference>
<accession>A0A9W8JG60</accession>
<dbReference type="GO" id="GO:0004843">
    <property type="term" value="F:cysteine-type deubiquitinase activity"/>
    <property type="evidence" value="ECO:0007669"/>
    <property type="project" value="InterPro"/>
</dbReference>
<dbReference type="GO" id="GO:0005829">
    <property type="term" value="C:cytosol"/>
    <property type="evidence" value="ECO:0007669"/>
    <property type="project" value="TreeGrafter"/>
</dbReference>
<dbReference type="InterPro" id="IPR033979">
    <property type="entry name" value="MINDY_domain"/>
</dbReference>
<dbReference type="GO" id="GO:0071108">
    <property type="term" value="P:protein K48-linked deubiquitination"/>
    <property type="evidence" value="ECO:0007669"/>
    <property type="project" value="TreeGrafter"/>
</dbReference>
<feature type="non-terminal residue" evidence="3">
    <location>
        <position position="373"/>
    </location>
</feature>
<dbReference type="InterPro" id="IPR007518">
    <property type="entry name" value="MINDY"/>
</dbReference>
<reference evidence="3" key="1">
    <citation type="submission" date="2022-06" db="EMBL/GenBank/DDBJ databases">
        <title>Genome Sequence of Candolleomyces eurysporus.</title>
        <authorList>
            <person name="Buettner E."/>
        </authorList>
    </citation>
    <scope>NUCLEOTIDE SEQUENCE</scope>
    <source>
        <strain evidence="3">VTCC 930004</strain>
    </source>
</reference>
<dbReference type="OrthoDB" id="10261212at2759"/>
<keyword evidence="4" id="KW-1185">Reference proteome</keyword>
<dbReference type="PANTHER" id="PTHR18063:SF6">
    <property type="entry name" value="UBIQUITIN CARBOXYL-TERMINAL HYDROLASE"/>
    <property type="match status" value="1"/>
</dbReference>